<evidence type="ECO:0000313" key="1">
    <source>
        <dbReference type="EMBL" id="EDQ32238.2"/>
    </source>
</evidence>
<protein>
    <submittedName>
        <fullName evidence="1">Uncharacterized protein</fullName>
    </submittedName>
</protein>
<proteinExistence type="predicted"/>
<dbReference type="EMBL" id="ABIA03000002">
    <property type="protein sequence ID" value="EDQ32238.2"/>
    <property type="molecule type" value="Genomic_DNA"/>
</dbReference>
<reference evidence="1 2" key="1">
    <citation type="submission" date="2007-10" db="EMBL/GenBank/DDBJ databases">
        <authorList>
            <person name="Wagner-Dobler I."/>
            <person name="Ferriera S."/>
            <person name="Johnson J."/>
            <person name="Kravitz S."/>
            <person name="Beeson K."/>
            <person name="Sutton G."/>
            <person name="Rogers Y.-H."/>
            <person name="Friedman R."/>
            <person name="Frazier M."/>
            <person name="Venter J.C."/>
        </authorList>
    </citation>
    <scope>NUCLEOTIDE SEQUENCE [LARGE SCALE GENOMIC DNA]</scope>
    <source>
        <strain evidence="1 2">DFL-43</strain>
    </source>
</reference>
<gene>
    <name evidence="1" type="ORF">HPDFL43_07147</name>
</gene>
<dbReference type="RefSeq" id="WP_156970249.1">
    <property type="nucleotide sequence ID" value="NZ_CM002917.1"/>
</dbReference>
<dbReference type="Proteomes" id="UP000004291">
    <property type="component" value="Chromosome"/>
</dbReference>
<comment type="caution">
    <text evidence="1">The sequence shown here is derived from an EMBL/GenBank/DDBJ whole genome shotgun (WGS) entry which is preliminary data.</text>
</comment>
<dbReference type="HOGENOM" id="CLU_538364_0_0_5"/>
<dbReference type="AlphaFoldDB" id="A9DCZ3"/>
<accession>A9DCZ3</accession>
<dbReference type="STRING" id="411684.HPDFL43_07147"/>
<sequence length="506" mass="56022">MTLGNPVRFSDESDRPVIMIPAKVDLRDSQAFWRRKVFAMPRSGLFAWLGRKRRNRRRGFAWIVGGDPSPTGRSGLFGVSRGSVDEVLYNITDQLIIGTANGSEVVEVAFQHLTFVSGPGGVCDTASERGLEQRISESLGSTLKGYFDPTIGVRVDCMVNPSLPSSQVNMYVGQGIFVPRRGERPIGWIRYYPDPFNRDVYVEPRLLDGRPAGVYKGQGGLVIGTGEGLLHADIDLGFGEEVQSSFLFIRKDAMPARTGDDARCSGVDARLSFARSHGNEPVPSRVASIDSHCDIAWKIDYVATAQIPGRLELSVDARKSRLHWSPRNGCNAAITSLLFDLNDFRNRDVDRLWIDLDHDNILTAYALQVPGVSLVWDRKSGEQYVYEWGQTGKPFKTPGGCGLKCRTIDKNIIEFGRADGQPFGYLELPELREKAIFSDAFQSFAGYHLDWLDQCGRISFGDTVVSLGEAYAEKCSGMPVSAFRPGETRKVVGPLVLVPFERGREP</sequence>
<keyword evidence="2" id="KW-1185">Reference proteome</keyword>
<organism evidence="1 2">
    <name type="scientific">Hoeflea phototrophica (strain DSM 17068 / NCIMB 14078 / DFL-43)</name>
    <dbReference type="NCBI Taxonomy" id="411684"/>
    <lineage>
        <taxon>Bacteria</taxon>
        <taxon>Pseudomonadati</taxon>
        <taxon>Pseudomonadota</taxon>
        <taxon>Alphaproteobacteria</taxon>
        <taxon>Hyphomicrobiales</taxon>
        <taxon>Rhizobiaceae</taxon>
        <taxon>Hoeflea</taxon>
    </lineage>
</organism>
<dbReference type="OrthoDB" id="8431163at2"/>
<name>A9DCZ3_HOEPD</name>
<evidence type="ECO:0000313" key="2">
    <source>
        <dbReference type="Proteomes" id="UP000004291"/>
    </source>
</evidence>
<reference evidence="1 2" key="2">
    <citation type="submission" date="2012-06" db="EMBL/GenBank/DDBJ databases">
        <authorList>
            <person name="Fiebig A."/>
        </authorList>
    </citation>
    <scope>NUCLEOTIDE SEQUENCE [LARGE SCALE GENOMIC DNA]</scope>
    <source>
        <strain evidence="1 2">DFL-43</strain>
    </source>
</reference>